<keyword evidence="2" id="KW-1185">Reference proteome</keyword>
<evidence type="ECO:0000313" key="2">
    <source>
        <dbReference type="Proteomes" id="UP001518925"/>
    </source>
</evidence>
<evidence type="ECO:0008006" key="3">
    <source>
        <dbReference type="Google" id="ProtNLM"/>
    </source>
</evidence>
<dbReference type="EMBL" id="JAFELM010000013">
    <property type="protein sequence ID" value="MBM6616481.1"/>
    <property type="molecule type" value="Genomic_DNA"/>
</dbReference>
<evidence type="ECO:0000313" key="1">
    <source>
        <dbReference type="EMBL" id="MBM6616481.1"/>
    </source>
</evidence>
<organism evidence="1 2">
    <name type="scientific">Bacillus suaedaesalsae</name>
    <dbReference type="NCBI Taxonomy" id="2810349"/>
    <lineage>
        <taxon>Bacteria</taxon>
        <taxon>Bacillati</taxon>
        <taxon>Bacillota</taxon>
        <taxon>Bacilli</taxon>
        <taxon>Bacillales</taxon>
        <taxon>Bacillaceae</taxon>
        <taxon>Bacillus</taxon>
    </lineage>
</organism>
<name>A0ABS2DG17_9BACI</name>
<dbReference type="RefSeq" id="WP_204201871.1">
    <property type="nucleotide sequence ID" value="NZ_JAFELM010000013.1"/>
</dbReference>
<reference evidence="1 2" key="1">
    <citation type="submission" date="2021-02" db="EMBL/GenBank/DDBJ databases">
        <title>Bacillus sp. RD4P76, an endophyte from a halophyte.</title>
        <authorList>
            <person name="Sun J.-Q."/>
        </authorList>
    </citation>
    <scope>NUCLEOTIDE SEQUENCE [LARGE SCALE GENOMIC DNA]</scope>
    <source>
        <strain evidence="1 2">RD4P76</strain>
    </source>
</reference>
<proteinExistence type="predicted"/>
<protein>
    <recommendedName>
        <fullName evidence="3">DUF4183 domain-containing protein</fullName>
    </recommendedName>
</protein>
<accession>A0ABS2DG17</accession>
<dbReference type="Proteomes" id="UP001518925">
    <property type="component" value="Unassembled WGS sequence"/>
</dbReference>
<gene>
    <name evidence="1" type="ORF">JR050_02140</name>
</gene>
<sequence>MKQFSSFYGMIRSIQDFSTGGNEEMTGCYKIISVINSEGTQVNFVVSPTTYFLDHVMVQIGDMVTGFYDVNAPVPFIYPPQYQAIAMAKDTPNQNVKVDFFDSQLVSRDGQLKLNISIYTPILLPNNQAFTLNPSNRNLLVVYGPSTFSIPAQTPPYKIVVMC</sequence>
<comment type="caution">
    <text evidence="1">The sequence shown here is derived from an EMBL/GenBank/DDBJ whole genome shotgun (WGS) entry which is preliminary data.</text>
</comment>